<reference evidence="1" key="1">
    <citation type="submission" date="2021-05" db="EMBL/GenBank/DDBJ databases">
        <authorList>
            <person name="Scholz U."/>
            <person name="Mascher M."/>
            <person name="Fiebig A."/>
        </authorList>
    </citation>
    <scope>NUCLEOTIDE SEQUENCE [LARGE SCALE GENOMIC DNA]</scope>
</reference>
<protein>
    <submittedName>
        <fullName evidence="1">Uncharacterized protein</fullName>
    </submittedName>
</protein>
<keyword evidence="2" id="KW-1185">Reference proteome</keyword>
<accession>A0ACD5VAL8</accession>
<reference evidence="1" key="2">
    <citation type="submission" date="2025-09" db="UniProtKB">
        <authorList>
            <consortium name="EnsemblPlants"/>
        </authorList>
    </citation>
    <scope>IDENTIFICATION</scope>
</reference>
<organism evidence="1 2">
    <name type="scientific">Avena sativa</name>
    <name type="common">Oat</name>
    <dbReference type="NCBI Taxonomy" id="4498"/>
    <lineage>
        <taxon>Eukaryota</taxon>
        <taxon>Viridiplantae</taxon>
        <taxon>Streptophyta</taxon>
        <taxon>Embryophyta</taxon>
        <taxon>Tracheophyta</taxon>
        <taxon>Spermatophyta</taxon>
        <taxon>Magnoliopsida</taxon>
        <taxon>Liliopsida</taxon>
        <taxon>Poales</taxon>
        <taxon>Poaceae</taxon>
        <taxon>BOP clade</taxon>
        <taxon>Pooideae</taxon>
        <taxon>Poodae</taxon>
        <taxon>Poeae</taxon>
        <taxon>Poeae Chloroplast Group 1 (Aveneae type)</taxon>
        <taxon>Aveninae</taxon>
        <taxon>Avena</taxon>
    </lineage>
</organism>
<evidence type="ECO:0000313" key="1">
    <source>
        <dbReference type="EnsemblPlants" id="AVESA.00010b.r2.2DG0399750.1.CDS.1"/>
    </source>
</evidence>
<sequence>METWWPLHPALLLTVLLVLYRATTSSWRRGHRCLPPGPRGLPLVGNILDTRDMTHQGLARLAARYGGLLYLRVGRLRTVVVSTPEMARLVLQTNDRAFANRPASEAIAYLTYGRADMVFAQYGPFWRELRKLCTHRLFSHRRAASRAAVHDEVENLVREVARSAGSVVDLGELAFGLSMNITLRAALGMRNEGEDAAEFIAIVKEFAELFVVSDSTVADYVPWAAWLDLQGTRRRMVAARAALDRFIDRAIDEHLAHPNPVHAADADMVDGMLAFLPGPGSTEPSGRRDGSTLRVTRDNIKATIMVYSTIHITCQIFISLQNDRRQRVQDVMIGGTGAIAMVIEWLMSELMRNPEEMKLVQGELAEVVGLHRQVEAGDLDSLPYLRCAVKETLRVHPPGPLLQHEAAEDCDVAGYRVPKNTRVLINVWAIGRDASAWKDPDEFRPSRFAAGADEAETDYRGGHFHLLPFGSGRRSCPAMQLGMDAAEMALARLLHDFEWSLPAGMVPEDLDMEEAYGATAPRKVRLSAVPVPRLSCAVV</sequence>
<proteinExistence type="predicted"/>
<evidence type="ECO:0000313" key="2">
    <source>
        <dbReference type="Proteomes" id="UP001732700"/>
    </source>
</evidence>
<name>A0ACD5VAL8_AVESA</name>
<dbReference type="EnsemblPlants" id="AVESA.00010b.r2.2DG0399750.1">
    <property type="protein sequence ID" value="AVESA.00010b.r2.2DG0399750.1.CDS.1"/>
    <property type="gene ID" value="AVESA.00010b.r2.2DG0399750"/>
</dbReference>
<dbReference type="Proteomes" id="UP001732700">
    <property type="component" value="Chromosome 2D"/>
</dbReference>